<evidence type="ECO:0000256" key="2">
    <source>
        <dbReference type="ARBA" id="ARBA00009622"/>
    </source>
</evidence>
<dbReference type="InterPro" id="IPR002151">
    <property type="entry name" value="Kinesin_light"/>
</dbReference>
<evidence type="ECO:0000256" key="9">
    <source>
        <dbReference type="ARBA" id="ARBA00023212"/>
    </source>
</evidence>
<dbReference type="PANTHER" id="PTHR45783:SF3">
    <property type="entry name" value="KINESIN LIGHT CHAIN"/>
    <property type="match status" value="1"/>
</dbReference>
<sequence>MNVERADKFMKILTKSLLLVVLALGGSIQAYAQDDSWGSLNSKAVAQSQQGQFTAAIATEKTALQVLQGTAAPLPLDMAAIMSNLAWLYSTQKQYTEAELFLQRALAIKEKVLGKDNKDVANTLSQLALVYRQNADSMEKRAATILASKSH</sequence>
<dbReference type="GO" id="GO:0005871">
    <property type="term" value="C:kinesin complex"/>
    <property type="evidence" value="ECO:0007669"/>
    <property type="project" value="InterPro"/>
</dbReference>
<evidence type="ECO:0000256" key="6">
    <source>
        <dbReference type="ARBA" id="ARBA00022803"/>
    </source>
</evidence>
<keyword evidence="6" id="KW-0802">TPR repeat</keyword>
<protein>
    <submittedName>
        <fullName evidence="11">DUF2225 domain-containing protein</fullName>
    </submittedName>
</protein>
<dbReference type="GO" id="GO:0007018">
    <property type="term" value="P:microtubule-based movement"/>
    <property type="evidence" value="ECO:0007669"/>
    <property type="project" value="TreeGrafter"/>
</dbReference>
<dbReference type="Pfam" id="PF13374">
    <property type="entry name" value="TPR_10"/>
    <property type="match status" value="1"/>
</dbReference>
<evidence type="ECO:0000256" key="5">
    <source>
        <dbReference type="ARBA" id="ARBA00022737"/>
    </source>
</evidence>
<evidence type="ECO:0000313" key="11">
    <source>
        <dbReference type="EMBL" id="MQR02742.1"/>
    </source>
</evidence>
<dbReference type="PANTHER" id="PTHR45783">
    <property type="entry name" value="KINESIN LIGHT CHAIN"/>
    <property type="match status" value="1"/>
</dbReference>
<evidence type="ECO:0000256" key="1">
    <source>
        <dbReference type="ARBA" id="ARBA00004245"/>
    </source>
</evidence>
<dbReference type="Proteomes" id="UP000451565">
    <property type="component" value="Unassembled WGS sequence"/>
</dbReference>
<keyword evidence="3" id="KW-0963">Cytoplasm</keyword>
<dbReference type="Gene3D" id="1.25.40.10">
    <property type="entry name" value="Tetratricopeptide repeat domain"/>
    <property type="match status" value="1"/>
</dbReference>
<dbReference type="GO" id="GO:0005874">
    <property type="term" value="C:microtubule"/>
    <property type="evidence" value="ECO:0007669"/>
    <property type="project" value="UniProtKB-KW"/>
</dbReference>
<accession>A0A843YZT2</accession>
<keyword evidence="12" id="KW-1185">Reference proteome</keyword>
<organism evidence="11 12">
    <name type="scientific">Glaciimonas soli</name>
    <dbReference type="NCBI Taxonomy" id="2590999"/>
    <lineage>
        <taxon>Bacteria</taxon>
        <taxon>Pseudomonadati</taxon>
        <taxon>Pseudomonadota</taxon>
        <taxon>Betaproteobacteria</taxon>
        <taxon>Burkholderiales</taxon>
        <taxon>Oxalobacteraceae</taxon>
        <taxon>Glaciimonas</taxon>
    </lineage>
</organism>
<evidence type="ECO:0000256" key="10">
    <source>
        <dbReference type="SAM" id="SignalP"/>
    </source>
</evidence>
<feature type="chain" id="PRO_5032987805" evidence="10">
    <location>
        <begin position="33"/>
        <end position="151"/>
    </location>
</feature>
<gene>
    <name evidence="11" type="ORF">GEV47_18850</name>
</gene>
<keyword evidence="9" id="KW-0206">Cytoskeleton</keyword>
<dbReference type="GO" id="GO:0019894">
    <property type="term" value="F:kinesin binding"/>
    <property type="evidence" value="ECO:0007669"/>
    <property type="project" value="TreeGrafter"/>
</dbReference>
<keyword evidence="4" id="KW-0493">Microtubule</keyword>
<evidence type="ECO:0000256" key="7">
    <source>
        <dbReference type="ARBA" id="ARBA00023054"/>
    </source>
</evidence>
<evidence type="ECO:0000256" key="3">
    <source>
        <dbReference type="ARBA" id="ARBA00022490"/>
    </source>
</evidence>
<comment type="caution">
    <text evidence="11">The sequence shown here is derived from an EMBL/GenBank/DDBJ whole genome shotgun (WGS) entry which is preliminary data.</text>
</comment>
<feature type="signal peptide" evidence="10">
    <location>
        <begin position="1"/>
        <end position="32"/>
    </location>
</feature>
<dbReference type="AlphaFoldDB" id="A0A843YZT2"/>
<keyword evidence="5" id="KW-0677">Repeat</keyword>
<dbReference type="SUPFAM" id="SSF48452">
    <property type="entry name" value="TPR-like"/>
    <property type="match status" value="1"/>
</dbReference>
<dbReference type="OrthoDB" id="8560958at2"/>
<evidence type="ECO:0000313" key="12">
    <source>
        <dbReference type="Proteomes" id="UP000451565"/>
    </source>
</evidence>
<dbReference type="InterPro" id="IPR011990">
    <property type="entry name" value="TPR-like_helical_dom_sf"/>
</dbReference>
<keyword evidence="7" id="KW-0175">Coiled coil</keyword>
<comment type="similarity">
    <text evidence="2">Belongs to the kinesin light chain family.</text>
</comment>
<keyword evidence="10" id="KW-0732">Signal</keyword>
<reference evidence="11 12" key="1">
    <citation type="submission" date="2019-10" db="EMBL/GenBank/DDBJ databases">
        <title>Glaciimonas soli sp. nov., a psychrophilic bacterium isolated from the forest soil of a high elevation mountain in Taiwan.</title>
        <authorList>
            <person name="Wang L.-T."/>
            <person name="Shieh W.Y."/>
        </authorList>
    </citation>
    <scope>NUCLEOTIDE SEQUENCE [LARGE SCALE GENOMIC DNA]</scope>
    <source>
        <strain evidence="11 12">GS1</strain>
    </source>
</reference>
<name>A0A843YZT2_9BURK</name>
<evidence type="ECO:0000256" key="8">
    <source>
        <dbReference type="ARBA" id="ARBA00023175"/>
    </source>
</evidence>
<evidence type="ECO:0000256" key="4">
    <source>
        <dbReference type="ARBA" id="ARBA00022701"/>
    </source>
</evidence>
<keyword evidence="8" id="KW-0505">Motor protein</keyword>
<comment type="subcellular location">
    <subcellularLocation>
        <location evidence="1">Cytoplasm</location>
        <location evidence="1">Cytoskeleton</location>
    </subcellularLocation>
</comment>
<dbReference type="SMART" id="SM00028">
    <property type="entry name" value="TPR"/>
    <property type="match status" value="2"/>
</dbReference>
<dbReference type="InterPro" id="IPR019734">
    <property type="entry name" value="TPR_rpt"/>
</dbReference>
<proteinExistence type="inferred from homology"/>
<dbReference type="EMBL" id="WINI01000015">
    <property type="protein sequence ID" value="MQR02742.1"/>
    <property type="molecule type" value="Genomic_DNA"/>
</dbReference>
<dbReference type="GO" id="GO:0005737">
    <property type="term" value="C:cytoplasm"/>
    <property type="evidence" value="ECO:0007669"/>
    <property type="project" value="TreeGrafter"/>
</dbReference>